<name>A0A9D4K0Z8_DREPO</name>
<dbReference type="PANTHER" id="PTHR24300:SF417">
    <property type="entry name" value="CYTOCHROME P450 508B1-RELATED"/>
    <property type="match status" value="1"/>
</dbReference>
<keyword evidence="3 4" id="KW-0408">Iron</keyword>
<dbReference type="InterPro" id="IPR050182">
    <property type="entry name" value="Cytochrome_P450_fam2"/>
</dbReference>
<dbReference type="GO" id="GO:0005506">
    <property type="term" value="F:iron ion binding"/>
    <property type="evidence" value="ECO:0007669"/>
    <property type="project" value="InterPro"/>
</dbReference>
<evidence type="ECO:0008006" key="8">
    <source>
        <dbReference type="Google" id="ProtNLM"/>
    </source>
</evidence>
<dbReference type="AlphaFoldDB" id="A0A9D4K0Z8"/>
<evidence type="ECO:0000256" key="5">
    <source>
        <dbReference type="RuleBase" id="RU000461"/>
    </source>
</evidence>
<keyword evidence="5" id="KW-0560">Oxidoreductase</keyword>
<dbReference type="EMBL" id="JAIWYP010000005">
    <property type="protein sequence ID" value="KAH3827418.1"/>
    <property type="molecule type" value="Genomic_DNA"/>
</dbReference>
<keyword evidence="7" id="KW-1185">Reference proteome</keyword>
<comment type="caution">
    <text evidence="6">The sequence shown here is derived from an EMBL/GenBank/DDBJ whole genome shotgun (WGS) entry which is preliminary data.</text>
</comment>
<evidence type="ECO:0000256" key="1">
    <source>
        <dbReference type="ARBA" id="ARBA00010617"/>
    </source>
</evidence>
<comment type="similarity">
    <text evidence="1 5">Belongs to the cytochrome P450 family.</text>
</comment>
<dbReference type="Gene3D" id="1.10.630.10">
    <property type="entry name" value="Cytochrome P450"/>
    <property type="match status" value="1"/>
</dbReference>
<evidence type="ECO:0000256" key="3">
    <source>
        <dbReference type="ARBA" id="ARBA00023004"/>
    </source>
</evidence>
<dbReference type="SUPFAM" id="SSF48264">
    <property type="entry name" value="Cytochrome P450"/>
    <property type="match status" value="1"/>
</dbReference>
<evidence type="ECO:0000256" key="2">
    <source>
        <dbReference type="ARBA" id="ARBA00022723"/>
    </source>
</evidence>
<keyword evidence="2 4" id="KW-0479">Metal-binding</keyword>
<dbReference type="Proteomes" id="UP000828390">
    <property type="component" value="Unassembled WGS sequence"/>
</dbReference>
<reference evidence="6" key="1">
    <citation type="journal article" date="2019" name="bioRxiv">
        <title>The Genome of the Zebra Mussel, Dreissena polymorpha: A Resource for Invasive Species Research.</title>
        <authorList>
            <person name="McCartney M.A."/>
            <person name="Auch B."/>
            <person name="Kono T."/>
            <person name="Mallez S."/>
            <person name="Zhang Y."/>
            <person name="Obille A."/>
            <person name="Becker A."/>
            <person name="Abrahante J.E."/>
            <person name="Garbe J."/>
            <person name="Badalamenti J.P."/>
            <person name="Herman A."/>
            <person name="Mangelson H."/>
            <person name="Liachko I."/>
            <person name="Sullivan S."/>
            <person name="Sone E.D."/>
            <person name="Koren S."/>
            <person name="Silverstein K.A.T."/>
            <person name="Beckman K.B."/>
            <person name="Gohl D.M."/>
        </authorList>
    </citation>
    <scope>NUCLEOTIDE SEQUENCE</scope>
    <source>
        <strain evidence="6">Duluth1</strain>
        <tissue evidence="6">Whole animal</tissue>
    </source>
</reference>
<evidence type="ECO:0000313" key="6">
    <source>
        <dbReference type="EMBL" id="KAH3827418.1"/>
    </source>
</evidence>
<dbReference type="InterPro" id="IPR017972">
    <property type="entry name" value="Cyt_P450_CS"/>
</dbReference>
<dbReference type="GO" id="GO:0004497">
    <property type="term" value="F:monooxygenase activity"/>
    <property type="evidence" value="ECO:0007669"/>
    <property type="project" value="UniProtKB-KW"/>
</dbReference>
<feature type="binding site" description="axial binding residue" evidence="4">
    <location>
        <position position="322"/>
    </location>
    <ligand>
        <name>heme</name>
        <dbReference type="ChEBI" id="CHEBI:30413"/>
    </ligand>
    <ligandPart>
        <name>Fe</name>
        <dbReference type="ChEBI" id="CHEBI:18248"/>
    </ligandPart>
</feature>
<dbReference type="InterPro" id="IPR001128">
    <property type="entry name" value="Cyt_P450"/>
</dbReference>
<dbReference type="PANTHER" id="PTHR24300">
    <property type="entry name" value="CYTOCHROME P450 508A4-RELATED"/>
    <property type="match status" value="1"/>
</dbReference>
<organism evidence="6 7">
    <name type="scientific">Dreissena polymorpha</name>
    <name type="common">Zebra mussel</name>
    <name type="synonym">Mytilus polymorpha</name>
    <dbReference type="NCBI Taxonomy" id="45954"/>
    <lineage>
        <taxon>Eukaryota</taxon>
        <taxon>Metazoa</taxon>
        <taxon>Spiralia</taxon>
        <taxon>Lophotrochozoa</taxon>
        <taxon>Mollusca</taxon>
        <taxon>Bivalvia</taxon>
        <taxon>Autobranchia</taxon>
        <taxon>Heteroconchia</taxon>
        <taxon>Euheterodonta</taxon>
        <taxon>Imparidentia</taxon>
        <taxon>Neoheterodontei</taxon>
        <taxon>Myida</taxon>
        <taxon>Dreissenoidea</taxon>
        <taxon>Dreissenidae</taxon>
        <taxon>Dreissena</taxon>
    </lineage>
</organism>
<dbReference type="GO" id="GO:0016705">
    <property type="term" value="F:oxidoreductase activity, acting on paired donors, with incorporation or reduction of molecular oxygen"/>
    <property type="evidence" value="ECO:0007669"/>
    <property type="project" value="InterPro"/>
</dbReference>
<evidence type="ECO:0000256" key="4">
    <source>
        <dbReference type="PIRSR" id="PIRSR602401-1"/>
    </source>
</evidence>
<dbReference type="PROSITE" id="PS00086">
    <property type="entry name" value="CYTOCHROME_P450"/>
    <property type="match status" value="1"/>
</dbReference>
<dbReference type="OrthoDB" id="1055148at2759"/>
<protein>
    <recommendedName>
        <fullName evidence="8">Cytochrome P450</fullName>
    </recommendedName>
</protein>
<sequence length="386" mass="44919">MNGSDWECMRKYVQKNGRSMFITSMDQIEKQILLELDNAFEYQKKTSAEQQDFNFTLRKILFNINHVFAFGKRFEGSDEDLEVFIDVLYGTSSGSAPCRLYPDWIWKLLDKHGFDEFERKQQLHHKQVLSLRDYIDKHIKTGASNYSRTQAVETRLDLYLRAVGDDTLGSHAEETMHAFLSSSLRAGTNFTYAKLVKCIWYLQEYPDIQKKCRDIVYQVCGNNPVKWSDRAAMLYLEAFSMEVSRMNSEVVGIFAIENQQETSLLGYTIPKNCAIRCYMHSAHMDSKYWAEPTVFNPNRHLSDGKLKLNPAYNPFGLGPRMCIAQKEMNYVQFLVFANLLQRYTFEKEDFTGEESFESAAEMFLNRPLPFKTKVTPLTGLDQSEYH</sequence>
<dbReference type="InterPro" id="IPR036396">
    <property type="entry name" value="Cyt_P450_sf"/>
</dbReference>
<gene>
    <name evidence="6" type="ORF">DPMN_129355</name>
</gene>
<proteinExistence type="inferred from homology"/>
<comment type="cofactor">
    <cofactor evidence="4">
        <name>heme</name>
        <dbReference type="ChEBI" id="CHEBI:30413"/>
    </cofactor>
</comment>
<evidence type="ECO:0000313" key="7">
    <source>
        <dbReference type="Proteomes" id="UP000828390"/>
    </source>
</evidence>
<keyword evidence="4 5" id="KW-0349">Heme</keyword>
<dbReference type="GO" id="GO:0020037">
    <property type="term" value="F:heme binding"/>
    <property type="evidence" value="ECO:0007669"/>
    <property type="project" value="InterPro"/>
</dbReference>
<keyword evidence="5" id="KW-0503">Monooxygenase</keyword>
<dbReference type="PRINTS" id="PR00463">
    <property type="entry name" value="EP450I"/>
</dbReference>
<dbReference type="InterPro" id="IPR002401">
    <property type="entry name" value="Cyt_P450_E_grp-I"/>
</dbReference>
<reference evidence="6" key="2">
    <citation type="submission" date="2020-11" db="EMBL/GenBank/DDBJ databases">
        <authorList>
            <person name="McCartney M.A."/>
            <person name="Auch B."/>
            <person name="Kono T."/>
            <person name="Mallez S."/>
            <person name="Becker A."/>
            <person name="Gohl D.M."/>
            <person name="Silverstein K.A.T."/>
            <person name="Koren S."/>
            <person name="Bechman K.B."/>
            <person name="Herman A."/>
            <person name="Abrahante J.E."/>
            <person name="Garbe J."/>
        </authorList>
    </citation>
    <scope>NUCLEOTIDE SEQUENCE</scope>
    <source>
        <strain evidence="6">Duluth1</strain>
        <tissue evidence="6">Whole animal</tissue>
    </source>
</reference>
<accession>A0A9D4K0Z8</accession>
<dbReference type="Pfam" id="PF00067">
    <property type="entry name" value="p450"/>
    <property type="match status" value="1"/>
</dbReference>